<protein>
    <recommendedName>
        <fullName evidence="3">Mini-chromosome maintenance complex-binding protein</fullName>
    </recommendedName>
</protein>
<proteinExistence type="inferred from homology"/>
<comment type="similarity">
    <text evidence="2">Belongs to the MCMBP family.</text>
</comment>
<evidence type="ECO:0000256" key="1">
    <source>
        <dbReference type="ARBA" id="ARBA00004123"/>
    </source>
</evidence>
<sequence length="228" mass="25445">MAAIRAELLSYFTHVLLGDALAAEYLLLHLISTVYTRRDVLPLGKFTLNLSGCPTVSSYTERLYQIIQQLVPSSYYLGMSLQNMNQMQLVPKKDYGANRLVSGALQLAKNTSLFLDETQLEQGQLDTTGVRNVTALGNLISWQKVDYDFNYHQMEFPCNINVLIASEGRSLLPLPLASRTKPFIPQLQPEECTVYYSCLLLWVAMVAAVCHRNNPPGGVTLGRALTLQ</sequence>
<comment type="subcellular location">
    <subcellularLocation>
        <location evidence="1">Nucleus</location>
    </subcellularLocation>
</comment>
<accession>A0ABV0XJB7</accession>
<reference evidence="5 6" key="1">
    <citation type="submission" date="2021-06" db="EMBL/GenBank/DDBJ databases">
        <authorList>
            <person name="Palmer J.M."/>
        </authorList>
    </citation>
    <scope>NUCLEOTIDE SEQUENCE [LARGE SCALE GENOMIC DNA]</scope>
    <source>
        <strain evidence="5 6">AS_MEX2019</strain>
        <tissue evidence="5">Muscle</tissue>
    </source>
</reference>
<gene>
    <name evidence="5" type="ORF">AMECASPLE_031408</name>
</gene>
<name>A0ABV0XJB7_9TELE</name>
<dbReference type="PANTHER" id="PTHR13489">
    <property type="entry name" value="MINI-CHROMOSOME MAINTENANCE COMPLEX-BINDING PROTEIN"/>
    <property type="match status" value="1"/>
</dbReference>
<organism evidence="5 6">
    <name type="scientific">Ameca splendens</name>
    <dbReference type="NCBI Taxonomy" id="208324"/>
    <lineage>
        <taxon>Eukaryota</taxon>
        <taxon>Metazoa</taxon>
        <taxon>Chordata</taxon>
        <taxon>Craniata</taxon>
        <taxon>Vertebrata</taxon>
        <taxon>Euteleostomi</taxon>
        <taxon>Actinopterygii</taxon>
        <taxon>Neopterygii</taxon>
        <taxon>Teleostei</taxon>
        <taxon>Neoteleostei</taxon>
        <taxon>Acanthomorphata</taxon>
        <taxon>Ovalentaria</taxon>
        <taxon>Atherinomorphae</taxon>
        <taxon>Cyprinodontiformes</taxon>
        <taxon>Goodeidae</taxon>
        <taxon>Ameca</taxon>
    </lineage>
</organism>
<comment type="caution">
    <text evidence="5">The sequence shown here is derived from an EMBL/GenBank/DDBJ whole genome shotgun (WGS) entry which is preliminary data.</text>
</comment>
<evidence type="ECO:0000313" key="5">
    <source>
        <dbReference type="EMBL" id="MEQ2281532.1"/>
    </source>
</evidence>
<evidence type="ECO:0000256" key="2">
    <source>
        <dbReference type="ARBA" id="ARBA00007925"/>
    </source>
</evidence>
<dbReference type="PANTHER" id="PTHR13489:SF0">
    <property type="entry name" value="MINI-CHROMOSOME MAINTENANCE COMPLEX-BINDING PROTEIN"/>
    <property type="match status" value="1"/>
</dbReference>
<dbReference type="EMBL" id="JAHRIP010003897">
    <property type="protein sequence ID" value="MEQ2281532.1"/>
    <property type="molecule type" value="Genomic_DNA"/>
</dbReference>
<evidence type="ECO:0000256" key="3">
    <source>
        <dbReference type="ARBA" id="ARBA00015405"/>
    </source>
</evidence>
<evidence type="ECO:0000256" key="4">
    <source>
        <dbReference type="ARBA" id="ARBA00023242"/>
    </source>
</evidence>
<dbReference type="Pfam" id="PF09739">
    <property type="entry name" value="MCM_bind"/>
    <property type="match status" value="1"/>
</dbReference>
<dbReference type="Proteomes" id="UP001469553">
    <property type="component" value="Unassembled WGS sequence"/>
</dbReference>
<evidence type="ECO:0000313" key="6">
    <source>
        <dbReference type="Proteomes" id="UP001469553"/>
    </source>
</evidence>
<keyword evidence="4" id="KW-0539">Nucleus</keyword>
<keyword evidence="6" id="KW-1185">Reference proteome</keyword>
<dbReference type="InterPro" id="IPR019140">
    <property type="entry name" value="MCM_complex-bd"/>
</dbReference>